<protein>
    <submittedName>
        <fullName evidence="1">Uncharacterized protein</fullName>
    </submittedName>
</protein>
<accession>A0A1J8REV2</accession>
<dbReference type="AlphaFoldDB" id="A0A1J8REV2"/>
<proteinExistence type="predicted"/>
<comment type="caution">
    <text evidence="1">The sequence shown here is derived from an EMBL/GenBank/DDBJ whole genome shotgun (WGS) entry which is preliminary data.</text>
</comment>
<sequence>MPDLGPNFCTNDHYGGDRIVVTSSIVDPDPLPLFTAYLSSHDGHFPLHPLLWV</sequence>
<evidence type="ECO:0000313" key="2">
    <source>
        <dbReference type="Proteomes" id="UP000183567"/>
    </source>
</evidence>
<reference evidence="1 2" key="1">
    <citation type="submission" date="2016-03" db="EMBL/GenBank/DDBJ databases">
        <title>Comparative genomics of the ectomycorrhizal sister species Rhizopogon vinicolor and Rhizopogon vesiculosus (Basidiomycota: Boletales) reveals a divergence of the mating type B locus.</title>
        <authorList>
            <person name="Mujic A.B."/>
            <person name="Kuo A."/>
            <person name="Tritt A."/>
            <person name="Lipzen A."/>
            <person name="Chen C."/>
            <person name="Johnson J."/>
            <person name="Sharma A."/>
            <person name="Barry K."/>
            <person name="Grigoriev I.V."/>
            <person name="Spatafora J.W."/>
        </authorList>
    </citation>
    <scope>NUCLEOTIDE SEQUENCE [LARGE SCALE GENOMIC DNA]</scope>
    <source>
        <strain evidence="1 2">AM-OR11-056</strain>
    </source>
</reference>
<keyword evidence="2" id="KW-1185">Reference proteome</keyword>
<organism evidence="1 2">
    <name type="scientific">Rhizopogon vesiculosus</name>
    <dbReference type="NCBI Taxonomy" id="180088"/>
    <lineage>
        <taxon>Eukaryota</taxon>
        <taxon>Fungi</taxon>
        <taxon>Dikarya</taxon>
        <taxon>Basidiomycota</taxon>
        <taxon>Agaricomycotina</taxon>
        <taxon>Agaricomycetes</taxon>
        <taxon>Agaricomycetidae</taxon>
        <taxon>Boletales</taxon>
        <taxon>Suillineae</taxon>
        <taxon>Rhizopogonaceae</taxon>
        <taxon>Rhizopogon</taxon>
    </lineage>
</organism>
<dbReference type="EMBL" id="LVVM01000640">
    <property type="protein sequence ID" value="OJA20298.1"/>
    <property type="molecule type" value="Genomic_DNA"/>
</dbReference>
<dbReference type="Proteomes" id="UP000183567">
    <property type="component" value="Unassembled WGS sequence"/>
</dbReference>
<gene>
    <name evidence="1" type="ORF">AZE42_13722</name>
</gene>
<name>A0A1J8REV2_9AGAM</name>
<evidence type="ECO:0000313" key="1">
    <source>
        <dbReference type="EMBL" id="OJA20298.1"/>
    </source>
</evidence>